<keyword evidence="2" id="KW-0732">Signal</keyword>
<sequence length="122" mass="13330">MKCSLALFIIATLCTLLTALNSKVNNRDVLWGPPPYIPPFKPLQPNRPQKHQNMPYDPSAPKVQRPHHGPYPQPQPPQGHQQIKQSQGSAFQAVRRGGSRPGSPSHQGGSFNQRGGSRPGSP</sequence>
<dbReference type="EMBL" id="UYRV01128232">
    <property type="protein sequence ID" value="VDN36011.1"/>
    <property type="molecule type" value="Genomic_DNA"/>
</dbReference>
<evidence type="ECO:0000313" key="3">
    <source>
        <dbReference type="EMBL" id="VDN36011.1"/>
    </source>
</evidence>
<dbReference type="Proteomes" id="UP000271889">
    <property type="component" value="Unassembled WGS sequence"/>
</dbReference>
<gene>
    <name evidence="3" type="ORF">CGOC_LOCUS13090</name>
</gene>
<feature type="compositionally biased region" description="Low complexity" evidence="1">
    <location>
        <begin position="78"/>
        <end position="88"/>
    </location>
</feature>
<reference evidence="3 4" key="1">
    <citation type="submission" date="2018-11" db="EMBL/GenBank/DDBJ databases">
        <authorList>
            <consortium name="Pathogen Informatics"/>
        </authorList>
    </citation>
    <scope>NUCLEOTIDE SEQUENCE [LARGE SCALE GENOMIC DNA]</scope>
</reference>
<evidence type="ECO:0000256" key="2">
    <source>
        <dbReference type="SAM" id="SignalP"/>
    </source>
</evidence>
<feature type="chain" id="PRO_5017951091" evidence="2">
    <location>
        <begin position="20"/>
        <end position="122"/>
    </location>
</feature>
<feature type="signal peptide" evidence="2">
    <location>
        <begin position="1"/>
        <end position="19"/>
    </location>
</feature>
<protein>
    <submittedName>
        <fullName evidence="3">Uncharacterized protein</fullName>
    </submittedName>
</protein>
<dbReference type="AlphaFoldDB" id="A0A3P7P0X8"/>
<keyword evidence="4" id="KW-1185">Reference proteome</keyword>
<feature type="compositionally biased region" description="Pro residues" evidence="1">
    <location>
        <begin position="32"/>
        <end position="42"/>
    </location>
</feature>
<feature type="compositionally biased region" description="Polar residues" evidence="1">
    <location>
        <begin position="102"/>
        <end position="115"/>
    </location>
</feature>
<proteinExistence type="predicted"/>
<feature type="region of interest" description="Disordered" evidence="1">
    <location>
        <begin position="27"/>
        <end position="122"/>
    </location>
</feature>
<evidence type="ECO:0000256" key="1">
    <source>
        <dbReference type="SAM" id="MobiDB-lite"/>
    </source>
</evidence>
<accession>A0A3P7P0X8</accession>
<name>A0A3P7P0X8_CYLGO</name>
<evidence type="ECO:0000313" key="4">
    <source>
        <dbReference type="Proteomes" id="UP000271889"/>
    </source>
</evidence>
<organism evidence="3 4">
    <name type="scientific">Cylicostephanus goldi</name>
    <name type="common">Nematode worm</name>
    <dbReference type="NCBI Taxonomy" id="71465"/>
    <lineage>
        <taxon>Eukaryota</taxon>
        <taxon>Metazoa</taxon>
        <taxon>Ecdysozoa</taxon>
        <taxon>Nematoda</taxon>
        <taxon>Chromadorea</taxon>
        <taxon>Rhabditida</taxon>
        <taxon>Rhabditina</taxon>
        <taxon>Rhabditomorpha</taxon>
        <taxon>Strongyloidea</taxon>
        <taxon>Strongylidae</taxon>
        <taxon>Cylicostephanus</taxon>
    </lineage>
</organism>